<feature type="compositionally biased region" description="Low complexity" evidence="1">
    <location>
        <begin position="141"/>
        <end position="152"/>
    </location>
</feature>
<feature type="compositionally biased region" description="Basic and acidic residues" evidence="1">
    <location>
        <begin position="422"/>
        <end position="431"/>
    </location>
</feature>
<feature type="region of interest" description="Disordered" evidence="1">
    <location>
        <begin position="475"/>
        <end position="529"/>
    </location>
</feature>
<gene>
    <name evidence="2" type="ORF">BCR44DRAFT_311025</name>
</gene>
<feature type="compositionally biased region" description="Low complexity" evidence="1">
    <location>
        <begin position="490"/>
        <end position="500"/>
    </location>
</feature>
<dbReference type="EMBL" id="MCFL01000009">
    <property type="protein sequence ID" value="ORZ38317.1"/>
    <property type="molecule type" value="Genomic_DNA"/>
</dbReference>
<proteinExistence type="predicted"/>
<dbReference type="AlphaFoldDB" id="A0A1Y2HUN8"/>
<evidence type="ECO:0000313" key="2">
    <source>
        <dbReference type="EMBL" id="ORZ38317.1"/>
    </source>
</evidence>
<feature type="region of interest" description="Disordered" evidence="1">
    <location>
        <begin position="574"/>
        <end position="654"/>
    </location>
</feature>
<feature type="compositionally biased region" description="Pro residues" evidence="1">
    <location>
        <begin position="289"/>
        <end position="304"/>
    </location>
</feature>
<comment type="caution">
    <text evidence="2">The sequence shown here is derived from an EMBL/GenBank/DDBJ whole genome shotgun (WGS) entry which is preliminary data.</text>
</comment>
<evidence type="ECO:0000256" key="1">
    <source>
        <dbReference type="SAM" id="MobiDB-lite"/>
    </source>
</evidence>
<name>A0A1Y2HUN8_9FUNG</name>
<feature type="compositionally biased region" description="Low complexity" evidence="1">
    <location>
        <begin position="56"/>
        <end position="71"/>
    </location>
</feature>
<dbReference type="Proteomes" id="UP000193411">
    <property type="component" value="Unassembled WGS sequence"/>
</dbReference>
<feature type="region of interest" description="Disordered" evidence="1">
    <location>
        <begin position="352"/>
        <end position="458"/>
    </location>
</feature>
<feature type="compositionally biased region" description="Low complexity" evidence="1">
    <location>
        <begin position="446"/>
        <end position="457"/>
    </location>
</feature>
<feature type="compositionally biased region" description="Low complexity" evidence="1">
    <location>
        <begin position="352"/>
        <end position="382"/>
    </location>
</feature>
<feature type="region of interest" description="Disordered" evidence="1">
    <location>
        <begin position="244"/>
        <end position="324"/>
    </location>
</feature>
<keyword evidence="3" id="KW-1185">Reference proteome</keyword>
<evidence type="ECO:0000313" key="3">
    <source>
        <dbReference type="Proteomes" id="UP000193411"/>
    </source>
</evidence>
<feature type="compositionally biased region" description="Low complexity" evidence="1">
    <location>
        <begin position="574"/>
        <end position="595"/>
    </location>
</feature>
<organism evidence="2 3">
    <name type="scientific">Catenaria anguillulae PL171</name>
    <dbReference type="NCBI Taxonomy" id="765915"/>
    <lineage>
        <taxon>Eukaryota</taxon>
        <taxon>Fungi</taxon>
        <taxon>Fungi incertae sedis</taxon>
        <taxon>Blastocladiomycota</taxon>
        <taxon>Blastocladiomycetes</taxon>
        <taxon>Blastocladiales</taxon>
        <taxon>Catenariaceae</taxon>
        <taxon>Catenaria</taxon>
    </lineage>
</organism>
<feature type="compositionally biased region" description="Polar residues" evidence="1">
    <location>
        <begin position="504"/>
        <end position="522"/>
    </location>
</feature>
<feature type="compositionally biased region" description="Low complexity" evidence="1">
    <location>
        <begin position="244"/>
        <end position="288"/>
    </location>
</feature>
<feature type="region of interest" description="Disordered" evidence="1">
    <location>
        <begin position="141"/>
        <end position="178"/>
    </location>
</feature>
<accession>A0A1Y2HUN8</accession>
<feature type="region of interest" description="Disordered" evidence="1">
    <location>
        <begin position="22"/>
        <end position="100"/>
    </location>
</feature>
<protein>
    <submittedName>
        <fullName evidence="2">Uncharacterized protein</fullName>
    </submittedName>
</protein>
<sequence>MQPCTMESSTCSSSSALAHSFPSAASVASTSMAGADSRDDNNNSVGPPAADPLERSSSSLSSYSSASTASAVIADQEQRDRELAAQRSEAPSPTPSTLSTLSLSGLLERSEAEQQLGTAVAPDHVPESSALRRIRIFTGSSSSASSSEASSSLDRNQGATGVEGVPATTTLTTGDQPDYLLSSLVGGHNNRRRRSSAAYFVAVGGAGLSGAPDEPPSSPSLLFGPGSSVVSNVVRGIHSFTVTPVPSAPPTSSSAPIQQQLQSTMTPPLPLSPVSSPSTLQDSAAATMAPPPSAAAARPQPPGSLSPRATHPKTCASSATGAGLVVRSPRQSMYTADPLGLPPSASLVTAIPPVSPASSKSPTSPAAPPAAATELAAAPASTFHQHFPRRPRPVSNSTLGLVGSSSPPSPPPPAKLVLSIDTHQHEQEPRTDAVAVPRPHSPEPAPQSSAAPHSPNPLVLHPMQRALIDRLASTSDDPALPHAAPPPPEAAAAGATGPAPRLSPGSSTQQSSAPGAGSTSVSMGIPGGGGGGAMPAFRAIVTTDVRGTVRTANDRFSALVAHLIPRTLSGSIQAAAPSPVHSPASSVSSSSTSPTLGHSTASSPRPKKPPIRKGFVVFDLDTHPEPTRAGSHGSGMASPVGGATPDGSPAPAGRALLFGAGATAASPQKAAATASGVSMIGTNVLDLIVPGHREKIAKKVGKKVEAIKRRVAGAGAGESGEVDEVLVAGRIVRSFRCLVSL</sequence>
<reference evidence="2 3" key="1">
    <citation type="submission" date="2016-07" db="EMBL/GenBank/DDBJ databases">
        <title>Pervasive Adenine N6-methylation of Active Genes in Fungi.</title>
        <authorList>
            <consortium name="DOE Joint Genome Institute"/>
            <person name="Mondo S.J."/>
            <person name="Dannebaum R.O."/>
            <person name="Kuo R.C."/>
            <person name="Labutti K."/>
            <person name="Haridas S."/>
            <person name="Kuo A."/>
            <person name="Salamov A."/>
            <person name="Ahrendt S.R."/>
            <person name="Lipzen A."/>
            <person name="Sullivan W."/>
            <person name="Andreopoulos W.B."/>
            <person name="Clum A."/>
            <person name="Lindquist E."/>
            <person name="Daum C."/>
            <person name="Ramamoorthy G.K."/>
            <person name="Gryganskyi A."/>
            <person name="Culley D."/>
            <person name="Magnuson J.K."/>
            <person name="James T.Y."/>
            <person name="O'Malley M.A."/>
            <person name="Stajich J.E."/>
            <person name="Spatafora J.W."/>
            <person name="Visel A."/>
            <person name="Grigoriev I.V."/>
        </authorList>
    </citation>
    <scope>NUCLEOTIDE SEQUENCE [LARGE SCALE GENOMIC DNA]</scope>
    <source>
        <strain evidence="2 3">PL171</strain>
    </source>
</reference>